<sequence length="255" mass="27444">MVTKTPNSRCHLRVVVLTTIMTLVAKAAVIVYPPVVDNWPCVPCSLSNCVNQTNCPGGLTMDHCDCCTVCLKVQDEPCGGMSYRLGRCAHFLYCNITGPYRLNPIGHCVPIYRAVIKTIQKQVIPDTPSPTTVRTIPITVPTTISTLSKTDSRPVNTIQPAMAANISTKQEDDSNIEISSKKDEIPSPIGSTGSPLSNDTGGFMEGTRKNSGIDKDSEVSDNSKIDTMPALLFLATSGVLMALLVVLVTCFGRPR</sequence>
<evidence type="ECO:0000313" key="9">
    <source>
        <dbReference type="Proteomes" id="UP000887567"/>
    </source>
</evidence>
<dbReference type="SUPFAM" id="SSF57184">
    <property type="entry name" value="Growth factor receptor domain"/>
    <property type="match status" value="1"/>
</dbReference>
<dbReference type="EnsemblMetazoa" id="XM_021048249.2">
    <property type="protein sequence ID" value="XP_020903908.1"/>
    <property type="gene ID" value="LOC110242294"/>
</dbReference>
<keyword evidence="6" id="KW-0472">Membrane</keyword>
<evidence type="ECO:0000256" key="4">
    <source>
        <dbReference type="ARBA" id="ARBA00023157"/>
    </source>
</evidence>
<keyword evidence="6" id="KW-0812">Transmembrane</keyword>
<reference evidence="8" key="1">
    <citation type="submission" date="2022-11" db="UniProtKB">
        <authorList>
            <consortium name="EnsemblMetazoa"/>
        </authorList>
    </citation>
    <scope>IDENTIFICATION</scope>
</reference>
<dbReference type="Gene3D" id="4.10.40.20">
    <property type="match status" value="1"/>
</dbReference>
<evidence type="ECO:0000256" key="2">
    <source>
        <dbReference type="ARBA" id="ARBA00022525"/>
    </source>
</evidence>
<evidence type="ECO:0000256" key="1">
    <source>
        <dbReference type="ARBA" id="ARBA00004613"/>
    </source>
</evidence>
<feature type="transmembrane region" description="Helical" evidence="6">
    <location>
        <begin position="230"/>
        <end position="251"/>
    </location>
</feature>
<evidence type="ECO:0000259" key="7">
    <source>
        <dbReference type="SMART" id="SM00121"/>
    </source>
</evidence>
<dbReference type="GO" id="GO:0009966">
    <property type="term" value="P:regulation of signal transduction"/>
    <property type="evidence" value="ECO:0007669"/>
    <property type="project" value="TreeGrafter"/>
</dbReference>
<protein>
    <recommendedName>
        <fullName evidence="7">IGFBP N-terminal domain-containing protein</fullName>
    </recommendedName>
</protein>
<dbReference type="GeneID" id="110242294"/>
<dbReference type="GO" id="GO:0005520">
    <property type="term" value="F:insulin-like growth factor binding"/>
    <property type="evidence" value="ECO:0007669"/>
    <property type="project" value="InterPro"/>
</dbReference>
<keyword evidence="4" id="KW-1015">Disulfide bond</keyword>
<feature type="transmembrane region" description="Helical" evidence="6">
    <location>
        <begin position="12"/>
        <end position="35"/>
    </location>
</feature>
<dbReference type="PANTHER" id="PTHR14186:SF20">
    <property type="entry name" value="CYSTEINE-RICH MOTOR NEURON 1 PROTEIN-LIKE"/>
    <property type="match status" value="1"/>
</dbReference>
<evidence type="ECO:0000313" key="8">
    <source>
        <dbReference type="EnsemblMetazoa" id="XP_020903908.1"/>
    </source>
</evidence>
<keyword evidence="2" id="KW-0964">Secreted</keyword>
<keyword evidence="6" id="KW-1133">Transmembrane helix</keyword>
<feature type="region of interest" description="Disordered" evidence="5">
    <location>
        <begin position="181"/>
        <end position="220"/>
    </location>
</feature>
<dbReference type="SMART" id="SM00121">
    <property type="entry name" value="IB"/>
    <property type="match status" value="1"/>
</dbReference>
<feature type="domain" description="IGFBP N-terminal" evidence="7">
    <location>
        <begin position="39"/>
        <end position="110"/>
    </location>
</feature>
<keyword evidence="9" id="KW-1185">Reference proteome</keyword>
<name>A0A913XG71_EXADI</name>
<dbReference type="GO" id="GO:0005576">
    <property type="term" value="C:extracellular region"/>
    <property type="evidence" value="ECO:0007669"/>
    <property type="project" value="UniProtKB-SubCell"/>
</dbReference>
<dbReference type="InterPro" id="IPR009030">
    <property type="entry name" value="Growth_fac_rcpt_cys_sf"/>
</dbReference>
<feature type="compositionally biased region" description="Polar residues" evidence="5">
    <location>
        <begin position="189"/>
        <end position="200"/>
    </location>
</feature>
<dbReference type="RefSeq" id="XP_020903908.1">
    <property type="nucleotide sequence ID" value="XM_021048249.2"/>
</dbReference>
<keyword evidence="3" id="KW-0732">Signal</keyword>
<dbReference type="OrthoDB" id="5964883at2759"/>
<dbReference type="KEGG" id="epa:110242294"/>
<proteinExistence type="predicted"/>
<dbReference type="Proteomes" id="UP000887567">
    <property type="component" value="Unplaced"/>
</dbReference>
<evidence type="ECO:0000256" key="5">
    <source>
        <dbReference type="SAM" id="MobiDB-lite"/>
    </source>
</evidence>
<dbReference type="GO" id="GO:0001558">
    <property type="term" value="P:regulation of cell growth"/>
    <property type="evidence" value="ECO:0007669"/>
    <property type="project" value="InterPro"/>
</dbReference>
<dbReference type="PANTHER" id="PTHR14186">
    <property type="entry name" value="INSULIN-LIKE GROWTH FACTOR BINDING PROTEIN-RELATED"/>
    <property type="match status" value="1"/>
</dbReference>
<dbReference type="AlphaFoldDB" id="A0A913XG71"/>
<dbReference type="InterPro" id="IPR011390">
    <property type="entry name" value="IGFBP_rP_mac25"/>
</dbReference>
<organism evidence="8 9">
    <name type="scientific">Exaiptasia diaphana</name>
    <name type="common">Tropical sea anemone</name>
    <name type="synonym">Aiptasia pulchella</name>
    <dbReference type="NCBI Taxonomy" id="2652724"/>
    <lineage>
        <taxon>Eukaryota</taxon>
        <taxon>Metazoa</taxon>
        <taxon>Cnidaria</taxon>
        <taxon>Anthozoa</taxon>
        <taxon>Hexacorallia</taxon>
        <taxon>Actiniaria</taxon>
        <taxon>Aiptasiidae</taxon>
        <taxon>Exaiptasia</taxon>
    </lineage>
</organism>
<dbReference type="InterPro" id="IPR000867">
    <property type="entry name" value="IGFBP-like"/>
</dbReference>
<evidence type="ECO:0000256" key="6">
    <source>
        <dbReference type="SAM" id="Phobius"/>
    </source>
</evidence>
<comment type="subcellular location">
    <subcellularLocation>
        <location evidence="1">Secreted</location>
    </subcellularLocation>
</comment>
<feature type="compositionally biased region" description="Basic and acidic residues" evidence="5">
    <location>
        <begin position="206"/>
        <end position="220"/>
    </location>
</feature>
<accession>A0A913XG71</accession>
<evidence type="ECO:0000256" key="3">
    <source>
        <dbReference type="ARBA" id="ARBA00022729"/>
    </source>
</evidence>